<reference evidence="1" key="1">
    <citation type="submission" date="2018-02" db="EMBL/GenBank/DDBJ databases">
        <title>Rhizophora mucronata_Transcriptome.</title>
        <authorList>
            <person name="Meera S.P."/>
            <person name="Sreeshan A."/>
            <person name="Augustine A."/>
        </authorList>
    </citation>
    <scope>NUCLEOTIDE SEQUENCE</scope>
    <source>
        <tissue evidence="1">Leaf</tissue>
    </source>
</reference>
<dbReference type="EMBL" id="GGEC01067379">
    <property type="protein sequence ID" value="MBX47863.1"/>
    <property type="molecule type" value="Transcribed_RNA"/>
</dbReference>
<evidence type="ECO:0000313" key="1">
    <source>
        <dbReference type="EMBL" id="MBX47863.1"/>
    </source>
</evidence>
<organism evidence="1">
    <name type="scientific">Rhizophora mucronata</name>
    <name type="common">Asiatic mangrove</name>
    <dbReference type="NCBI Taxonomy" id="61149"/>
    <lineage>
        <taxon>Eukaryota</taxon>
        <taxon>Viridiplantae</taxon>
        <taxon>Streptophyta</taxon>
        <taxon>Embryophyta</taxon>
        <taxon>Tracheophyta</taxon>
        <taxon>Spermatophyta</taxon>
        <taxon>Magnoliopsida</taxon>
        <taxon>eudicotyledons</taxon>
        <taxon>Gunneridae</taxon>
        <taxon>Pentapetalae</taxon>
        <taxon>rosids</taxon>
        <taxon>fabids</taxon>
        <taxon>Malpighiales</taxon>
        <taxon>Rhizophoraceae</taxon>
        <taxon>Rhizophora</taxon>
    </lineage>
</organism>
<sequence>MNVGSKLLLIGFLCGSSVLSSISSLFSLALLLHEIPWVYFQRNGVAIDQLERDIRKWHFRNCNF</sequence>
<proteinExistence type="predicted"/>
<name>A0A2P2NZG8_RHIMU</name>
<dbReference type="AlphaFoldDB" id="A0A2P2NZG8"/>
<protein>
    <submittedName>
        <fullName evidence="1">Uncharacterized protein</fullName>
    </submittedName>
</protein>
<accession>A0A2P2NZG8</accession>